<gene>
    <name evidence="1" type="ORF">THF1D04_450005</name>
</gene>
<evidence type="ECO:0000313" key="2">
    <source>
        <dbReference type="Proteomes" id="UP001295420"/>
    </source>
</evidence>
<evidence type="ECO:0000313" key="1">
    <source>
        <dbReference type="EMBL" id="CAH1537097.1"/>
    </source>
</evidence>
<reference evidence="1" key="1">
    <citation type="submission" date="2022-01" db="EMBL/GenBank/DDBJ databases">
        <authorList>
            <person name="Lagorce A."/>
        </authorList>
    </citation>
    <scope>NUCLEOTIDE SEQUENCE</scope>
    <source>
        <strain evidence="1">Th15_F1_D04</strain>
    </source>
</reference>
<accession>A0AAU9QAR2</accession>
<dbReference type="EMBL" id="CAKMTQ010000040">
    <property type="protein sequence ID" value="CAH1537097.1"/>
    <property type="molecule type" value="Genomic_DNA"/>
</dbReference>
<protein>
    <submittedName>
        <fullName evidence="1">Uncharacterized protein</fullName>
    </submittedName>
</protein>
<organism evidence="1 2">
    <name type="scientific">Vibrio owensii</name>
    <dbReference type="NCBI Taxonomy" id="696485"/>
    <lineage>
        <taxon>Bacteria</taxon>
        <taxon>Pseudomonadati</taxon>
        <taxon>Pseudomonadota</taxon>
        <taxon>Gammaproteobacteria</taxon>
        <taxon>Vibrionales</taxon>
        <taxon>Vibrionaceae</taxon>
        <taxon>Vibrio</taxon>
    </lineage>
</organism>
<sequence>MLGFDYLNFENGTVHEMCVKDYDAAYRVLQRTPSRWNRVWCTISKV</sequence>
<dbReference type="Proteomes" id="UP001295420">
    <property type="component" value="Unassembled WGS sequence"/>
</dbReference>
<comment type="caution">
    <text evidence="1">The sequence shown here is derived from an EMBL/GenBank/DDBJ whole genome shotgun (WGS) entry which is preliminary data.</text>
</comment>
<dbReference type="AlphaFoldDB" id="A0AAU9QAR2"/>
<name>A0AAU9QAR2_9VIBR</name>
<proteinExistence type="predicted"/>